<dbReference type="InterPro" id="IPR006135">
    <property type="entry name" value="T3SS_substrate_exporter"/>
</dbReference>
<keyword evidence="7 13" id="KW-1005">Bacterial flagellum biogenesis</keyword>
<evidence type="ECO:0000313" key="17">
    <source>
        <dbReference type="Proteomes" id="UP000198814"/>
    </source>
</evidence>
<dbReference type="PRINTS" id="PR00950">
    <property type="entry name" value="TYPE3IMSPROT"/>
</dbReference>
<evidence type="ECO:0000256" key="2">
    <source>
        <dbReference type="ARBA" id="ARBA00010690"/>
    </source>
</evidence>
<sequence length="380" mass="42656">MAEDSDLERTEEATPKRIEKAREEGQVARSLELTTFTVLLASSAGILFMGSGMMDKLLKLMKAGMQLDRELAFQPDLMVNRMYELAFEALIAIAPLLFLLLVVAFFAPMSLSGWMFSTKALMPKFDRIDPIKGIGRIFSVNSLIELVKAILKTIVIGGVAALVIWYNKESVMMLLTLPIDLGISRTGEFLMMSFLLIVGAMILVVVIDVPYKIWEHAKQLRMTKEEIRKEYKESEGDPFIKARIRGLQREAARRRMMAEVPKADVIVTNPTHYAVALRYHSNSMRAPKVIAKGVHLLAARIREVAEEHRIPILEAPPLARALYHHAELESEIPEKLYTAVAEVLAYVFQLKRYNEYGGKAPQPPVDVPVPAELDPGQQAV</sequence>
<dbReference type="PANTHER" id="PTHR30531">
    <property type="entry name" value="FLAGELLAR BIOSYNTHETIC PROTEIN FLHB"/>
    <property type="match status" value="1"/>
</dbReference>
<keyword evidence="15" id="KW-0966">Cell projection</keyword>
<dbReference type="Proteomes" id="UP000321055">
    <property type="component" value="Unassembled WGS sequence"/>
</dbReference>
<keyword evidence="15" id="KW-0969">Cilium</keyword>
<gene>
    <name evidence="13 16" type="primary">flhB</name>
    <name evidence="16" type="ORF">E6Q60_00270</name>
    <name evidence="15" type="ORF">SAMN05216333_102102</name>
</gene>
<reference evidence="15" key="2">
    <citation type="submission" date="2016-10" db="EMBL/GenBank/DDBJ databases">
        <authorList>
            <person name="de Groot N.N."/>
        </authorList>
    </citation>
    <scope>NUCLEOTIDE SEQUENCE [LARGE SCALE GENOMIC DNA]</scope>
    <source>
        <strain evidence="15">Nm76</strain>
    </source>
</reference>
<evidence type="ECO:0000256" key="12">
    <source>
        <dbReference type="ARBA" id="ARBA00025078"/>
    </source>
</evidence>
<dbReference type="RefSeq" id="WP_090315956.1">
    <property type="nucleotide sequence ID" value="NZ_FNOE01000003.1"/>
</dbReference>
<keyword evidence="11 13" id="KW-1006">Bacterial flagellum protein export</keyword>
<dbReference type="Gene3D" id="6.10.250.2080">
    <property type="match status" value="1"/>
</dbReference>
<feature type="transmembrane region" description="Helical" evidence="13">
    <location>
        <begin position="33"/>
        <end position="52"/>
    </location>
</feature>
<dbReference type="Gene3D" id="3.40.1690.10">
    <property type="entry name" value="secretion proteins EscU"/>
    <property type="match status" value="1"/>
</dbReference>
<feature type="transmembrane region" description="Helical" evidence="13">
    <location>
        <begin position="149"/>
        <end position="168"/>
    </location>
</feature>
<keyword evidence="9 13" id="KW-1133">Transmembrane helix</keyword>
<reference evidence="16 18" key="3">
    <citation type="submission" date="2018-09" db="EMBL/GenBank/DDBJ databases">
        <title>Metagenome Assembled Genomes from an Advanced Water Purification Facility.</title>
        <authorList>
            <person name="Stamps B.W."/>
            <person name="Spear J.R."/>
        </authorList>
    </citation>
    <scope>NUCLEOTIDE SEQUENCE [LARGE SCALE GENOMIC DNA]</scope>
    <source>
        <strain evidence="16">Bin_54_1</strain>
    </source>
</reference>
<keyword evidence="5 13" id="KW-1003">Cell membrane</keyword>
<evidence type="ECO:0000313" key="15">
    <source>
        <dbReference type="EMBL" id="SEN91493.1"/>
    </source>
</evidence>
<dbReference type="GO" id="GO:0009306">
    <property type="term" value="P:protein secretion"/>
    <property type="evidence" value="ECO:0007669"/>
    <property type="project" value="InterPro"/>
</dbReference>
<organism evidence="15 17">
    <name type="scientific">Nitrosomonas oligotropha</name>
    <dbReference type="NCBI Taxonomy" id="42354"/>
    <lineage>
        <taxon>Bacteria</taxon>
        <taxon>Pseudomonadati</taxon>
        <taxon>Pseudomonadota</taxon>
        <taxon>Betaproteobacteria</taxon>
        <taxon>Nitrosomonadales</taxon>
        <taxon>Nitrosomonadaceae</taxon>
        <taxon>Nitrosomonas</taxon>
    </lineage>
</organism>
<dbReference type="OrthoDB" id="9807950at2"/>
<dbReference type="EMBL" id="SSFX01000003">
    <property type="protein sequence ID" value="TXI30933.1"/>
    <property type="molecule type" value="Genomic_DNA"/>
</dbReference>
<keyword evidence="6 13" id="KW-0812">Transmembrane</keyword>
<evidence type="ECO:0000256" key="10">
    <source>
        <dbReference type="ARBA" id="ARBA00023136"/>
    </source>
</evidence>
<keyword evidence="10 13" id="KW-0472">Membrane</keyword>
<protein>
    <recommendedName>
        <fullName evidence="3 13">Flagellar biosynthetic protein FlhB</fullName>
    </recommendedName>
</protein>
<keyword evidence="17" id="KW-1185">Reference proteome</keyword>
<feature type="transmembrane region" description="Helical" evidence="13">
    <location>
        <begin position="189"/>
        <end position="211"/>
    </location>
</feature>
<keyword evidence="15" id="KW-0282">Flagellum</keyword>
<dbReference type="PANTHER" id="PTHR30531:SF12">
    <property type="entry name" value="FLAGELLAR BIOSYNTHETIC PROTEIN FLHB"/>
    <property type="match status" value="1"/>
</dbReference>
<dbReference type="SUPFAM" id="SSF160544">
    <property type="entry name" value="EscU C-terminal domain-like"/>
    <property type="match status" value="1"/>
</dbReference>
<feature type="region of interest" description="Disordered" evidence="14">
    <location>
        <begin position="1"/>
        <end position="21"/>
    </location>
</feature>
<comment type="function">
    <text evidence="12 13">Required for formation of the rod structure in the basal body of the flagellar apparatus. Together with FliI and FliH, may constitute the export apparatus of flagellin.</text>
</comment>
<evidence type="ECO:0000256" key="9">
    <source>
        <dbReference type="ARBA" id="ARBA00022989"/>
    </source>
</evidence>
<name>A0A1H8KET2_9PROT</name>
<evidence type="ECO:0000256" key="13">
    <source>
        <dbReference type="RuleBase" id="RU364091"/>
    </source>
</evidence>
<dbReference type="InterPro" id="IPR029025">
    <property type="entry name" value="T3SS_substrate_exporter_C"/>
</dbReference>
<dbReference type="GO" id="GO:0005886">
    <property type="term" value="C:plasma membrane"/>
    <property type="evidence" value="ECO:0007669"/>
    <property type="project" value="UniProtKB-SubCell"/>
</dbReference>
<dbReference type="FunFam" id="3.40.1690.10:FF:000001">
    <property type="entry name" value="Flagellar biosynthetic protein FlhB"/>
    <property type="match status" value="1"/>
</dbReference>
<keyword evidence="8 13" id="KW-0653">Protein transport</keyword>
<dbReference type="AlphaFoldDB" id="A0A1H8KET2"/>
<comment type="similarity">
    <text evidence="2 13">Belongs to the type III secretion exporter family.</text>
</comment>
<keyword evidence="4 13" id="KW-0813">Transport</keyword>
<dbReference type="Proteomes" id="UP000198814">
    <property type="component" value="Unassembled WGS sequence"/>
</dbReference>
<proteinExistence type="inferred from homology"/>
<reference evidence="17" key="1">
    <citation type="submission" date="2016-10" db="EMBL/GenBank/DDBJ databases">
        <authorList>
            <person name="Varghese N."/>
            <person name="Submissions S."/>
        </authorList>
    </citation>
    <scope>NUCLEOTIDE SEQUENCE [LARGE SCALE GENOMIC DNA]</scope>
    <source>
        <strain evidence="17">Nm76</strain>
    </source>
</reference>
<accession>A0A1H8KET2</accession>
<dbReference type="GO" id="GO:0044780">
    <property type="term" value="P:bacterial-type flagellum assembly"/>
    <property type="evidence" value="ECO:0007669"/>
    <property type="project" value="InterPro"/>
</dbReference>
<evidence type="ECO:0000256" key="1">
    <source>
        <dbReference type="ARBA" id="ARBA00004651"/>
    </source>
</evidence>
<evidence type="ECO:0000256" key="8">
    <source>
        <dbReference type="ARBA" id="ARBA00022927"/>
    </source>
</evidence>
<comment type="subcellular location">
    <subcellularLocation>
        <location evidence="1">Cell membrane</location>
        <topology evidence="1">Multi-pass membrane protein</topology>
    </subcellularLocation>
</comment>
<evidence type="ECO:0000256" key="6">
    <source>
        <dbReference type="ARBA" id="ARBA00022692"/>
    </source>
</evidence>
<dbReference type="NCBIfam" id="TIGR00328">
    <property type="entry name" value="flhB"/>
    <property type="match status" value="1"/>
</dbReference>
<evidence type="ECO:0000256" key="14">
    <source>
        <dbReference type="SAM" id="MobiDB-lite"/>
    </source>
</evidence>
<evidence type="ECO:0000313" key="16">
    <source>
        <dbReference type="EMBL" id="TXI30933.1"/>
    </source>
</evidence>
<feature type="transmembrane region" description="Helical" evidence="13">
    <location>
        <begin position="85"/>
        <end position="107"/>
    </location>
</feature>
<evidence type="ECO:0000256" key="4">
    <source>
        <dbReference type="ARBA" id="ARBA00022448"/>
    </source>
</evidence>
<evidence type="ECO:0000313" key="18">
    <source>
        <dbReference type="Proteomes" id="UP000321055"/>
    </source>
</evidence>
<evidence type="ECO:0000256" key="7">
    <source>
        <dbReference type="ARBA" id="ARBA00022795"/>
    </source>
</evidence>
<feature type="compositionally biased region" description="Basic and acidic residues" evidence="14">
    <location>
        <begin position="7"/>
        <end position="21"/>
    </location>
</feature>
<dbReference type="InterPro" id="IPR006136">
    <property type="entry name" value="FlhB"/>
</dbReference>
<dbReference type="EMBL" id="FODO01000002">
    <property type="protein sequence ID" value="SEN91493.1"/>
    <property type="molecule type" value="Genomic_DNA"/>
</dbReference>
<dbReference type="STRING" id="42354.SAMN05216333_102102"/>
<evidence type="ECO:0000256" key="11">
    <source>
        <dbReference type="ARBA" id="ARBA00023225"/>
    </source>
</evidence>
<evidence type="ECO:0000256" key="3">
    <source>
        <dbReference type="ARBA" id="ARBA00021622"/>
    </source>
</evidence>
<evidence type="ECO:0000256" key="5">
    <source>
        <dbReference type="ARBA" id="ARBA00022475"/>
    </source>
</evidence>
<dbReference type="Pfam" id="PF01312">
    <property type="entry name" value="Bac_export_2"/>
    <property type="match status" value="1"/>
</dbReference>